<evidence type="ECO:0000256" key="1">
    <source>
        <dbReference type="SAM" id="MobiDB-lite"/>
    </source>
</evidence>
<reference evidence="2" key="1">
    <citation type="submission" date="2018-02" db="EMBL/GenBank/DDBJ databases">
        <title>Rhizophora mucronata_Transcriptome.</title>
        <authorList>
            <person name="Meera S.P."/>
            <person name="Sreeshan A."/>
            <person name="Augustine A."/>
        </authorList>
    </citation>
    <scope>NUCLEOTIDE SEQUENCE</scope>
    <source>
        <tissue evidence="2">Leaf</tissue>
    </source>
</reference>
<dbReference type="EMBL" id="GGEC01033995">
    <property type="protein sequence ID" value="MBX14479.1"/>
    <property type="molecule type" value="Transcribed_RNA"/>
</dbReference>
<proteinExistence type="predicted"/>
<feature type="compositionally biased region" description="Basic residues" evidence="1">
    <location>
        <begin position="38"/>
        <end position="50"/>
    </location>
</feature>
<accession>A0A2P2L947</accession>
<evidence type="ECO:0000313" key="2">
    <source>
        <dbReference type="EMBL" id="MBX14479.1"/>
    </source>
</evidence>
<sequence>MCKFYTKQQVPSLQDFNKIGPPNARQPGGTVLSLSPPRQKKHIIPRGKNK</sequence>
<organism evidence="2">
    <name type="scientific">Rhizophora mucronata</name>
    <name type="common">Asiatic mangrove</name>
    <dbReference type="NCBI Taxonomy" id="61149"/>
    <lineage>
        <taxon>Eukaryota</taxon>
        <taxon>Viridiplantae</taxon>
        <taxon>Streptophyta</taxon>
        <taxon>Embryophyta</taxon>
        <taxon>Tracheophyta</taxon>
        <taxon>Spermatophyta</taxon>
        <taxon>Magnoliopsida</taxon>
        <taxon>eudicotyledons</taxon>
        <taxon>Gunneridae</taxon>
        <taxon>Pentapetalae</taxon>
        <taxon>rosids</taxon>
        <taxon>fabids</taxon>
        <taxon>Malpighiales</taxon>
        <taxon>Rhizophoraceae</taxon>
        <taxon>Rhizophora</taxon>
    </lineage>
</organism>
<feature type="region of interest" description="Disordered" evidence="1">
    <location>
        <begin position="13"/>
        <end position="50"/>
    </location>
</feature>
<dbReference type="AlphaFoldDB" id="A0A2P2L947"/>
<protein>
    <submittedName>
        <fullName evidence="2">Putative C-terminal domain small phosphatase isoform X2</fullName>
    </submittedName>
</protein>
<name>A0A2P2L947_RHIMU</name>